<organism evidence="2 3">
    <name type="scientific">Helicocarpus griseus UAMH5409</name>
    <dbReference type="NCBI Taxonomy" id="1447875"/>
    <lineage>
        <taxon>Eukaryota</taxon>
        <taxon>Fungi</taxon>
        <taxon>Dikarya</taxon>
        <taxon>Ascomycota</taxon>
        <taxon>Pezizomycotina</taxon>
        <taxon>Eurotiomycetes</taxon>
        <taxon>Eurotiomycetidae</taxon>
        <taxon>Onygenales</taxon>
        <taxon>Ajellomycetaceae</taxon>
        <taxon>Helicocarpus</taxon>
    </lineage>
</organism>
<gene>
    <name evidence="2" type="ORF">AJ79_00032</name>
</gene>
<evidence type="ECO:0000313" key="3">
    <source>
        <dbReference type="Proteomes" id="UP000223968"/>
    </source>
</evidence>
<dbReference type="STRING" id="1447875.A0A2B7YD38"/>
<accession>A0A2B7YD38</accession>
<dbReference type="OrthoDB" id="15981at2759"/>
<dbReference type="EMBL" id="PDNB01000001">
    <property type="protein sequence ID" value="PGH18999.1"/>
    <property type="molecule type" value="Genomic_DNA"/>
</dbReference>
<name>A0A2B7YD38_9EURO</name>
<evidence type="ECO:0000256" key="1">
    <source>
        <dbReference type="ARBA" id="ARBA00020998"/>
    </source>
</evidence>
<protein>
    <recommendedName>
        <fullName evidence="1">ATP phosphoribosyltransferase</fullName>
    </recommendedName>
</protein>
<sequence>MDQDRYKLVFFVPLTHADVCKDAVFDAGAGRYPQGKYTKCAFQSRGTGQFLPGDGANPNIGQVGGLEFVEELRVEVLCIGRSTMQESVKALIKAHPYEEPGYEVYKLENI</sequence>
<dbReference type="InterPro" id="IPR015867">
    <property type="entry name" value="N-reg_PII/ATP_PRibTrfase_C"/>
</dbReference>
<dbReference type="PANTHER" id="PTHR41774">
    <property type="match status" value="1"/>
</dbReference>
<comment type="caution">
    <text evidence="2">The sequence shown here is derived from an EMBL/GenBank/DDBJ whole genome shotgun (WGS) entry which is preliminary data.</text>
</comment>
<dbReference type="InterPro" id="IPR036069">
    <property type="entry name" value="DUF34/NIF3_sf"/>
</dbReference>
<proteinExistence type="predicted"/>
<dbReference type="Gene3D" id="3.30.70.120">
    <property type="match status" value="1"/>
</dbReference>
<evidence type="ECO:0000313" key="2">
    <source>
        <dbReference type="EMBL" id="PGH18999.1"/>
    </source>
</evidence>
<dbReference type="AlphaFoldDB" id="A0A2B7YD38"/>
<dbReference type="PANTHER" id="PTHR41774:SF1">
    <property type="entry name" value="NGG1P INTERACTING FACTOR NIF3"/>
    <property type="match status" value="1"/>
</dbReference>
<keyword evidence="3" id="KW-1185">Reference proteome</keyword>
<reference evidence="2 3" key="1">
    <citation type="submission" date="2017-10" db="EMBL/GenBank/DDBJ databases">
        <title>Comparative genomics in systemic dimorphic fungi from Ajellomycetaceae.</title>
        <authorList>
            <person name="Munoz J.F."/>
            <person name="Mcewen J.G."/>
            <person name="Clay O.K."/>
            <person name="Cuomo C.A."/>
        </authorList>
    </citation>
    <scope>NUCLEOTIDE SEQUENCE [LARGE SCALE GENOMIC DNA]</scope>
    <source>
        <strain evidence="2 3">UAMH5409</strain>
    </source>
</reference>
<dbReference type="SUPFAM" id="SSF102705">
    <property type="entry name" value="NIF3 (NGG1p interacting factor 3)-like"/>
    <property type="match status" value="1"/>
</dbReference>
<dbReference type="Proteomes" id="UP000223968">
    <property type="component" value="Unassembled WGS sequence"/>
</dbReference>